<feature type="domain" description="Stage III sporulation protein AA AAA+ ATPase" evidence="3">
    <location>
        <begin position="14"/>
        <end position="298"/>
    </location>
</feature>
<keyword evidence="1" id="KW-0547">Nucleotide-binding</keyword>
<dbReference type="Gene3D" id="3.40.50.300">
    <property type="entry name" value="P-loop containing nucleotide triphosphate hydrolases"/>
    <property type="match status" value="1"/>
</dbReference>
<evidence type="ECO:0000313" key="5">
    <source>
        <dbReference type="Proteomes" id="UP000823882"/>
    </source>
</evidence>
<proteinExistence type="predicted"/>
<protein>
    <submittedName>
        <fullName evidence="4">Stage III sporulation protein AB</fullName>
    </submittedName>
</protein>
<dbReference type="EMBL" id="DWWJ01000085">
    <property type="protein sequence ID" value="HJC40808.1"/>
    <property type="molecule type" value="Genomic_DNA"/>
</dbReference>
<reference evidence="4" key="1">
    <citation type="journal article" date="2021" name="PeerJ">
        <title>Extensive microbial diversity within the chicken gut microbiome revealed by metagenomics and culture.</title>
        <authorList>
            <person name="Gilroy R."/>
            <person name="Ravi A."/>
            <person name="Getino M."/>
            <person name="Pursley I."/>
            <person name="Horton D.L."/>
            <person name="Alikhan N.F."/>
            <person name="Baker D."/>
            <person name="Gharbi K."/>
            <person name="Hall N."/>
            <person name="Watson M."/>
            <person name="Adriaenssens E.M."/>
            <person name="Foster-Nyarko E."/>
            <person name="Jarju S."/>
            <person name="Secka A."/>
            <person name="Antonio M."/>
            <person name="Oren A."/>
            <person name="Chaudhuri R.R."/>
            <person name="La Ragione R."/>
            <person name="Hildebrand F."/>
            <person name="Pallen M.J."/>
        </authorList>
    </citation>
    <scope>NUCLEOTIDE SEQUENCE</scope>
    <source>
        <strain evidence="4">CHK186-1790</strain>
    </source>
</reference>
<name>A0A9D2P0E2_9FIRM</name>
<reference evidence="4" key="2">
    <citation type="submission" date="2021-04" db="EMBL/GenBank/DDBJ databases">
        <authorList>
            <person name="Gilroy R."/>
        </authorList>
    </citation>
    <scope>NUCLEOTIDE SEQUENCE</scope>
    <source>
        <strain evidence="4">CHK186-1790</strain>
    </source>
</reference>
<dbReference type="Proteomes" id="UP000823882">
    <property type="component" value="Unassembled WGS sequence"/>
</dbReference>
<evidence type="ECO:0000256" key="2">
    <source>
        <dbReference type="ARBA" id="ARBA00022840"/>
    </source>
</evidence>
<dbReference type="PANTHER" id="PTHR20953">
    <property type="entry name" value="KINASE-RELATED"/>
    <property type="match status" value="1"/>
</dbReference>
<dbReference type="InterPro" id="IPR045735">
    <property type="entry name" value="Spore_III_AA_AAA+_ATPase"/>
</dbReference>
<evidence type="ECO:0000256" key="1">
    <source>
        <dbReference type="ARBA" id="ARBA00022741"/>
    </source>
</evidence>
<organism evidence="4 5">
    <name type="scientific">Candidatus Intestinimonas pullistercoris</name>
    <dbReference type="NCBI Taxonomy" id="2838623"/>
    <lineage>
        <taxon>Bacteria</taxon>
        <taxon>Bacillati</taxon>
        <taxon>Bacillota</taxon>
        <taxon>Clostridia</taxon>
        <taxon>Eubacteriales</taxon>
        <taxon>Intestinimonas</taxon>
    </lineage>
</organism>
<dbReference type="GO" id="GO:0005524">
    <property type="term" value="F:ATP binding"/>
    <property type="evidence" value="ECO:0007669"/>
    <property type="project" value="UniProtKB-KW"/>
</dbReference>
<dbReference type="SUPFAM" id="SSF52540">
    <property type="entry name" value="P-loop containing nucleoside triphosphate hydrolases"/>
    <property type="match status" value="1"/>
</dbReference>
<evidence type="ECO:0000313" key="4">
    <source>
        <dbReference type="EMBL" id="HJC40808.1"/>
    </source>
</evidence>
<gene>
    <name evidence="4" type="ORF">H9701_04565</name>
</gene>
<dbReference type="Pfam" id="PF19568">
    <property type="entry name" value="Spore_III_AA"/>
    <property type="match status" value="1"/>
</dbReference>
<dbReference type="PANTHER" id="PTHR20953:SF3">
    <property type="entry name" value="P-LOOP CONTAINING NUCLEOSIDE TRIPHOSPHATE HYDROLASES SUPERFAMILY PROTEIN"/>
    <property type="match status" value="1"/>
</dbReference>
<evidence type="ECO:0000259" key="3">
    <source>
        <dbReference type="Pfam" id="PF19568"/>
    </source>
</evidence>
<dbReference type="AlphaFoldDB" id="A0A9D2P0E2"/>
<accession>A0A9D2P0E2</accession>
<comment type="caution">
    <text evidence="4">The sequence shown here is derived from an EMBL/GenBank/DDBJ whole genome shotgun (WGS) entry which is preliminary data.</text>
</comment>
<keyword evidence="2" id="KW-0067">ATP-binding</keyword>
<sequence length="313" mass="33422">MDAPWKDYAAERFEQAAALLPWALRQGADRLSKGDKARAEELRLRVGRPPSAVWPEGERPLPGLENTPVQPGDLSLVLEVATQASVHTVLDRVRDGFVTVRGGHRVGLCGTAAVEEGEIRTLRQLSSLAIRVAREVPGAAEGLLPQLLEGGELQSAVLLSPPGGGKTTLLRDLIRRVSDGIGTAPLRVGVADERGELAAMYNGTPQNDLGARTDILDGCPKGPALLMLLRAMNPQVLAADEITAPADAEALAQAAGCGVKLLCTIHGGSLADLRRRPVCRRLMEEGLFRKVVLLQVREGQRVCRVEDLEGALC</sequence>
<dbReference type="InterPro" id="IPR027417">
    <property type="entry name" value="P-loop_NTPase"/>
</dbReference>